<gene>
    <name evidence="4" type="ORF">Agub_g1964</name>
</gene>
<dbReference type="Proteomes" id="UP001054857">
    <property type="component" value="Unassembled WGS sequence"/>
</dbReference>
<dbReference type="GO" id="GO:0003723">
    <property type="term" value="F:RNA binding"/>
    <property type="evidence" value="ECO:0007669"/>
    <property type="project" value="InterPro"/>
</dbReference>
<keyword evidence="5" id="KW-1185">Reference proteome</keyword>
<dbReference type="CDD" id="cd02869">
    <property type="entry name" value="PseudoU_synth_RluA_like"/>
    <property type="match status" value="1"/>
</dbReference>
<feature type="compositionally biased region" description="Acidic residues" evidence="2">
    <location>
        <begin position="353"/>
        <end position="362"/>
    </location>
</feature>
<feature type="compositionally biased region" description="Low complexity" evidence="2">
    <location>
        <begin position="196"/>
        <end position="209"/>
    </location>
</feature>
<comment type="caution">
    <text evidence="4">The sequence shown here is derived from an EMBL/GenBank/DDBJ whole genome shotgun (WGS) entry which is preliminary data.</text>
</comment>
<sequence length="472" mass="50498">MQRWLQSQLVLLATTSPLGGARKEWFGALAHLDAWRSFASGNSDAGRQGPKSGERRLGVDKKGSDGAPKSPQSPLELLQRFRATLRPTPPVSFIRGMPAPTALSWLRRRGPQVPHAVLHRLFRQRQVRLFDGSRVVRVRPSRPLRNGDLLLYPLDLSAAAGTASPGAPEEPGEEADGSRRQTSHAAAGPGPGSSGSGSTTGRPSLFAAPSARSGGAAAAAGAGAAGLLSAERVRRWVLGVHPGLLFINKPAGVRVHGRAAGDADGGGGRGGAPSLDAVMGRALRFGEHDEPRLVHRLDQQASGVMVVARNADAATWLAAAFSGKARQALADADEEERGLRDGRRRGASRRGDEDDNEEEDGGGSEQLHVRRTYWAFLAGDLQPRQTGRIRFPVLVDGVFQPAVSSYRVRATGCGVTWVELTPETGRRHQLRVHCARKLGAPIIGDSRYGYHGLPPRLALRDRLPPEWWALLG</sequence>
<dbReference type="PANTHER" id="PTHR21600:SF87">
    <property type="entry name" value="RNA PSEUDOURIDYLATE SYNTHASE DOMAIN-CONTAINING PROTEIN 1"/>
    <property type="match status" value="1"/>
</dbReference>
<reference evidence="4 5" key="1">
    <citation type="journal article" date="2021" name="Sci. Rep.">
        <title>Genome sequencing of the multicellular alga Astrephomene provides insights into convergent evolution of germ-soma differentiation.</title>
        <authorList>
            <person name="Yamashita S."/>
            <person name="Yamamoto K."/>
            <person name="Matsuzaki R."/>
            <person name="Suzuki S."/>
            <person name="Yamaguchi H."/>
            <person name="Hirooka S."/>
            <person name="Minakuchi Y."/>
            <person name="Miyagishima S."/>
            <person name="Kawachi M."/>
            <person name="Toyoda A."/>
            <person name="Nozaki H."/>
        </authorList>
    </citation>
    <scope>NUCLEOTIDE SEQUENCE [LARGE SCALE GENOMIC DNA]</scope>
    <source>
        <strain evidence="4 5">NIES-4017</strain>
    </source>
</reference>
<dbReference type="Gene3D" id="3.30.2350.10">
    <property type="entry name" value="Pseudouridine synthase"/>
    <property type="match status" value="1"/>
</dbReference>
<evidence type="ECO:0000313" key="4">
    <source>
        <dbReference type="EMBL" id="GFR41351.1"/>
    </source>
</evidence>
<evidence type="ECO:0000256" key="2">
    <source>
        <dbReference type="SAM" id="MobiDB-lite"/>
    </source>
</evidence>
<dbReference type="InterPro" id="IPR050188">
    <property type="entry name" value="RluA_PseudoU_synthase"/>
</dbReference>
<dbReference type="Pfam" id="PF00849">
    <property type="entry name" value="PseudoU_synth_2"/>
    <property type="match status" value="2"/>
</dbReference>
<evidence type="ECO:0000313" key="5">
    <source>
        <dbReference type="Proteomes" id="UP001054857"/>
    </source>
</evidence>
<dbReference type="GO" id="GO:0000455">
    <property type="term" value="P:enzyme-directed rRNA pseudouridine synthesis"/>
    <property type="evidence" value="ECO:0007669"/>
    <property type="project" value="TreeGrafter"/>
</dbReference>
<feature type="compositionally biased region" description="Low complexity" evidence="2">
    <location>
        <begin position="160"/>
        <end position="169"/>
    </location>
</feature>
<dbReference type="EMBL" id="BMAR01000001">
    <property type="protein sequence ID" value="GFR41351.1"/>
    <property type="molecule type" value="Genomic_DNA"/>
</dbReference>
<feature type="non-terminal residue" evidence="4">
    <location>
        <position position="1"/>
    </location>
</feature>
<dbReference type="SUPFAM" id="SSF55120">
    <property type="entry name" value="Pseudouridine synthase"/>
    <property type="match status" value="1"/>
</dbReference>
<evidence type="ECO:0000256" key="1">
    <source>
        <dbReference type="ARBA" id="ARBA00010876"/>
    </source>
</evidence>
<dbReference type="PANTHER" id="PTHR21600">
    <property type="entry name" value="MITOCHONDRIAL RNA PSEUDOURIDINE SYNTHASE"/>
    <property type="match status" value="1"/>
</dbReference>
<accession>A0AAD3DGF5</accession>
<feature type="region of interest" description="Disordered" evidence="2">
    <location>
        <begin position="160"/>
        <end position="209"/>
    </location>
</feature>
<protein>
    <recommendedName>
        <fullName evidence="3">Pseudouridine synthase RsuA/RluA-like domain-containing protein</fullName>
    </recommendedName>
</protein>
<feature type="region of interest" description="Disordered" evidence="2">
    <location>
        <begin position="330"/>
        <end position="365"/>
    </location>
</feature>
<evidence type="ECO:0000259" key="3">
    <source>
        <dbReference type="Pfam" id="PF00849"/>
    </source>
</evidence>
<feature type="compositionally biased region" description="Basic and acidic residues" evidence="2">
    <location>
        <begin position="52"/>
        <end position="64"/>
    </location>
</feature>
<dbReference type="InterPro" id="IPR006145">
    <property type="entry name" value="PsdUridine_synth_RsuA/RluA"/>
</dbReference>
<comment type="similarity">
    <text evidence="1">Belongs to the pseudouridine synthase RluA family.</text>
</comment>
<dbReference type="InterPro" id="IPR020103">
    <property type="entry name" value="PsdUridine_synth_cat_dom_sf"/>
</dbReference>
<organism evidence="4 5">
    <name type="scientific">Astrephomene gubernaculifera</name>
    <dbReference type="NCBI Taxonomy" id="47775"/>
    <lineage>
        <taxon>Eukaryota</taxon>
        <taxon>Viridiplantae</taxon>
        <taxon>Chlorophyta</taxon>
        <taxon>core chlorophytes</taxon>
        <taxon>Chlorophyceae</taxon>
        <taxon>CS clade</taxon>
        <taxon>Chlamydomonadales</taxon>
        <taxon>Astrephomenaceae</taxon>
        <taxon>Astrephomene</taxon>
    </lineage>
</organism>
<feature type="region of interest" description="Disordered" evidence="2">
    <location>
        <begin position="40"/>
        <end position="74"/>
    </location>
</feature>
<feature type="domain" description="Pseudouridine synthase RsuA/RluA-like" evidence="3">
    <location>
        <begin position="244"/>
        <end position="323"/>
    </location>
</feature>
<dbReference type="AlphaFoldDB" id="A0AAD3DGF5"/>
<dbReference type="GO" id="GO:0009982">
    <property type="term" value="F:pseudouridine synthase activity"/>
    <property type="evidence" value="ECO:0007669"/>
    <property type="project" value="InterPro"/>
</dbReference>
<name>A0AAD3DGF5_9CHLO</name>
<proteinExistence type="inferred from homology"/>
<feature type="domain" description="Pseudouridine synthase RsuA/RluA-like" evidence="3">
    <location>
        <begin position="366"/>
        <end position="435"/>
    </location>
</feature>